<evidence type="ECO:0000256" key="2">
    <source>
        <dbReference type="ARBA" id="ARBA00002904"/>
    </source>
</evidence>
<gene>
    <name evidence="12" type="ORF">PL78_18360</name>
</gene>
<dbReference type="EC" id="4.2.1.1" evidence="4 10"/>
<dbReference type="InterPro" id="IPR041891">
    <property type="entry name" value="Alpha_CA_prokaryot-like"/>
</dbReference>
<keyword evidence="6 10" id="KW-0479">Metal-binding</keyword>
<dbReference type="InterPro" id="IPR036398">
    <property type="entry name" value="CA_dom_sf"/>
</dbReference>
<evidence type="ECO:0000256" key="10">
    <source>
        <dbReference type="RuleBase" id="RU367011"/>
    </source>
</evidence>
<evidence type="ECO:0000313" key="12">
    <source>
        <dbReference type="EMBL" id="ANI31772.1"/>
    </source>
</evidence>
<protein>
    <recommendedName>
        <fullName evidence="5 10">Carbonic anhydrase</fullName>
        <ecNumber evidence="4 10">4.2.1.1</ecNumber>
    </recommendedName>
</protein>
<comment type="cofactor">
    <cofactor evidence="1 10">
        <name>Zn(2+)</name>
        <dbReference type="ChEBI" id="CHEBI:29105"/>
    </cofactor>
</comment>
<keyword evidence="7 10" id="KW-0862">Zinc</keyword>
<accession>A0ABN4PXP7</accession>
<evidence type="ECO:0000256" key="7">
    <source>
        <dbReference type="ARBA" id="ARBA00022833"/>
    </source>
</evidence>
<keyword evidence="13" id="KW-1185">Reference proteome</keyword>
<feature type="chain" id="PRO_5045012856" description="Carbonic anhydrase" evidence="10">
    <location>
        <begin position="20"/>
        <end position="244"/>
    </location>
</feature>
<reference evidence="13" key="1">
    <citation type="journal article" date="2016" name="Toxins">
        <title>The Draft Genome Sequence of the Yersinia entomophaga Entomopathogenic Type Strain MH96T.</title>
        <authorList>
            <person name="Hurst M.R."/>
            <person name="Beattie A."/>
            <person name="Altermann E."/>
            <person name="Moraga R.M."/>
            <person name="Harper L.A."/>
            <person name="Calder J."/>
            <person name="Laugraud A."/>
        </authorList>
    </citation>
    <scope>NUCLEOTIDE SEQUENCE [LARGE SCALE GENOMIC DNA]</scope>
    <source>
        <strain evidence="13">MH96</strain>
    </source>
</reference>
<dbReference type="CDD" id="cd03124">
    <property type="entry name" value="alpha_CA_prokaryotic_like"/>
    <property type="match status" value="1"/>
</dbReference>
<dbReference type="SUPFAM" id="SSF51069">
    <property type="entry name" value="Carbonic anhydrase"/>
    <property type="match status" value="1"/>
</dbReference>
<evidence type="ECO:0000256" key="1">
    <source>
        <dbReference type="ARBA" id="ARBA00001947"/>
    </source>
</evidence>
<sequence>MKGKLLLAILLSASFSLQADETSSWTDEGQPSPEHLEMQKPEFHLCQDGQNQSPIDIRGELRSNLAPLTMQYFTTTLNIVNNGYTIQLNVPKGNKVQLDGETFMLKQLHFHAPSENTIKGKQYPMEAHFVHKNEQGELLVVAVMYNLGKENMALEKVWQQMPKGLNQEQKINPALDLNGLIPDSKYYYRFSGSLTTPPCSEGVRWLVFKQPLSISENQITQFKSVIHRDNNRPVQELHGRVIVN</sequence>
<keyword evidence="8 10" id="KW-0456">Lyase</keyword>
<dbReference type="RefSeq" id="WP_064517873.1">
    <property type="nucleotide sequence ID" value="NZ_CBCSBH010000019.1"/>
</dbReference>
<dbReference type="InterPro" id="IPR018338">
    <property type="entry name" value="Carbonic_anhydrase_a-class_CS"/>
</dbReference>
<evidence type="ECO:0000256" key="5">
    <source>
        <dbReference type="ARBA" id="ARBA00014628"/>
    </source>
</evidence>
<evidence type="ECO:0000256" key="4">
    <source>
        <dbReference type="ARBA" id="ARBA00012925"/>
    </source>
</evidence>
<dbReference type="InterPro" id="IPR023561">
    <property type="entry name" value="Carbonic_anhydrase_a-class"/>
</dbReference>
<dbReference type="PANTHER" id="PTHR18952">
    <property type="entry name" value="CARBONIC ANHYDRASE"/>
    <property type="match status" value="1"/>
</dbReference>
<dbReference type="InterPro" id="IPR001148">
    <property type="entry name" value="CA_dom"/>
</dbReference>
<dbReference type="Pfam" id="PF00194">
    <property type="entry name" value="Carb_anhydrase"/>
    <property type="match status" value="1"/>
</dbReference>
<dbReference type="SMART" id="SM01057">
    <property type="entry name" value="Carb_anhydrase"/>
    <property type="match status" value="1"/>
</dbReference>
<evidence type="ECO:0000313" key="13">
    <source>
        <dbReference type="Proteomes" id="UP000266744"/>
    </source>
</evidence>
<dbReference type="PANTHER" id="PTHR18952:SF265">
    <property type="entry name" value="CARBONIC ANHYDRASE"/>
    <property type="match status" value="1"/>
</dbReference>
<comment type="catalytic activity">
    <reaction evidence="9 10">
        <text>hydrogencarbonate + H(+) = CO2 + H2O</text>
        <dbReference type="Rhea" id="RHEA:10748"/>
        <dbReference type="ChEBI" id="CHEBI:15377"/>
        <dbReference type="ChEBI" id="CHEBI:15378"/>
        <dbReference type="ChEBI" id="CHEBI:16526"/>
        <dbReference type="ChEBI" id="CHEBI:17544"/>
        <dbReference type="EC" id="4.2.1.1"/>
    </reaction>
</comment>
<evidence type="ECO:0000256" key="8">
    <source>
        <dbReference type="ARBA" id="ARBA00023239"/>
    </source>
</evidence>
<proteinExistence type="inferred from homology"/>
<dbReference type="Gene3D" id="3.10.200.10">
    <property type="entry name" value="Alpha carbonic anhydrase"/>
    <property type="match status" value="1"/>
</dbReference>
<feature type="domain" description="Alpha-carbonic anhydrase" evidence="11">
    <location>
        <begin position="23"/>
        <end position="244"/>
    </location>
</feature>
<evidence type="ECO:0000256" key="6">
    <source>
        <dbReference type="ARBA" id="ARBA00022723"/>
    </source>
</evidence>
<evidence type="ECO:0000256" key="9">
    <source>
        <dbReference type="ARBA" id="ARBA00048348"/>
    </source>
</evidence>
<dbReference type="Proteomes" id="UP000266744">
    <property type="component" value="Chromosome"/>
</dbReference>
<comment type="similarity">
    <text evidence="3 10">Belongs to the alpha-carbonic anhydrase family.</text>
</comment>
<name>A0ABN4PXP7_YERET</name>
<dbReference type="EMBL" id="CP010029">
    <property type="protein sequence ID" value="ANI31772.1"/>
    <property type="molecule type" value="Genomic_DNA"/>
</dbReference>
<evidence type="ECO:0000259" key="11">
    <source>
        <dbReference type="PROSITE" id="PS51144"/>
    </source>
</evidence>
<feature type="signal peptide" evidence="10">
    <location>
        <begin position="1"/>
        <end position="19"/>
    </location>
</feature>
<dbReference type="PROSITE" id="PS00162">
    <property type="entry name" value="ALPHA_CA_1"/>
    <property type="match status" value="1"/>
</dbReference>
<dbReference type="PROSITE" id="PS51144">
    <property type="entry name" value="ALPHA_CA_2"/>
    <property type="match status" value="1"/>
</dbReference>
<organism evidence="12 13">
    <name type="scientific">Yersinia entomophaga</name>
    <dbReference type="NCBI Taxonomy" id="935293"/>
    <lineage>
        <taxon>Bacteria</taxon>
        <taxon>Pseudomonadati</taxon>
        <taxon>Pseudomonadota</taxon>
        <taxon>Gammaproteobacteria</taxon>
        <taxon>Enterobacterales</taxon>
        <taxon>Yersiniaceae</taxon>
        <taxon>Yersinia</taxon>
    </lineage>
</organism>
<comment type="function">
    <text evidence="2 10">Reversible hydration of carbon dioxide.</text>
</comment>
<keyword evidence="10" id="KW-0732">Signal</keyword>
<evidence type="ECO:0000256" key="3">
    <source>
        <dbReference type="ARBA" id="ARBA00010718"/>
    </source>
</evidence>